<sequence length="302" mass="35030">SVDVSLINPPFSMRLEKRDSGLYNARWGARGPGSSVESHIAELEIAIRASDYFVAVVLPTTFFTNETTRTFEKWVKENAIEVLRIDLPADAHAGALWATTLLIYDTRTNHRYAIREPYHWKVNKLDELNDLIPEWQNTEYYQKYMRGFLEDTASYPKPDVVLKPSTAIELPKVTTPKIPLTDNSTIRICLNPTNTCLHLKTCDLLTSLKVLEYKDLLGKRYNKATKRYVSEWWIKARKTEAFYKLGIVEEIRNALKPISDSIEFDSQIINLSKKLARWKELQLTPFEQWIQKEDGTWELKGE</sequence>
<dbReference type="Gene3D" id="3.40.50.150">
    <property type="entry name" value="Vaccinia Virus protein VP39"/>
    <property type="match status" value="1"/>
</dbReference>
<dbReference type="AlphaFoldDB" id="X1K9X6"/>
<name>X1K9X6_9ZZZZ</name>
<feature type="non-terminal residue" evidence="1">
    <location>
        <position position="1"/>
    </location>
</feature>
<dbReference type="SUPFAM" id="SSF53335">
    <property type="entry name" value="S-adenosyl-L-methionine-dependent methyltransferases"/>
    <property type="match status" value="1"/>
</dbReference>
<protein>
    <submittedName>
        <fullName evidence="1">Uncharacterized protein</fullName>
    </submittedName>
</protein>
<dbReference type="InterPro" id="IPR029063">
    <property type="entry name" value="SAM-dependent_MTases_sf"/>
</dbReference>
<proteinExistence type="predicted"/>
<evidence type="ECO:0000313" key="1">
    <source>
        <dbReference type="EMBL" id="GAI03413.1"/>
    </source>
</evidence>
<comment type="caution">
    <text evidence="1">The sequence shown here is derived from an EMBL/GenBank/DDBJ whole genome shotgun (WGS) entry which is preliminary data.</text>
</comment>
<feature type="non-terminal residue" evidence="1">
    <location>
        <position position="302"/>
    </location>
</feature>
<organism evidence="1">
    <name type="scientific">marine sediment metagenome</name>
    <dbReference type="NCBI Taxonomy" id="412755"/>
    <lineage>
        <taxon>unclassified sequences</taxon>
        <taxon>metagenomes</taxon>
        <taxon>ecological metagenomes</taxon>
    </lineage>
</organism>
<gene>
    <name evidence="1" type="ORF">S06H3_19052</name>
</gene>
<accession>X1K9X6</accession>
<dbReference type="EMBL" id="BARV01009710">
    <property type="protein sequence ID" value="GAI03413.1"/>
    <property type="molecule type" value="Genomic_DNA"/>
</dbReference>
<reference evidence="1" key="1">
    <citation type="journal article" date="2014" name="Front. Microbiol.">
        <title>High frequency of phylogenetically diverse reductive dehalogenase-homologous genes in deep subseafloor sedimentary metagenomes.</title>
        <authorList>
            <person name="Kawai M."/>
            <person name="Futagami T."/>
            <person name="Toyoda A."/>
            <person name="Takaki Y."/>
            <person name="Nishi S."/>
            <person name="Hori S."/>
            <person name="Arai W."/>
            <person name="Tsubouchi T."/>
            <person name="Morono Y."/>
            <person name="Uchiyama I."/>
            <person name="Ito T."/>
            <person name="Fujiyama A."/>
            <person name="Inagaki F."/>
            <person name="Takami H."/>
        </authorList>
    </citation>
    <scope>NUCLEOTIDE SEQUENCE</scope>
    <source>
        <strain evidence="1">Expedition CK06-06</strain>
    </source>
</reference>